<gene>
    <name evidence="2" type="ORF">EVA_15084</name>
</gene>
<dbReference type="EMBL" id="AMCI01005092">
    <property type="protein sequence ID" value="EJW96810.1"/>
    <property type="molecule type" value="Genomic_DNA"/>
</dbReference>
<accession>J9CA59</accession>
<feature type="region of interest" description="Disordered" evidence="1">
    <location>
        <begin position="27"/>
        <end position="46"/>
    </location>
</feature>
<dbReference type="AlphaFoldDB" id="J9CA59"/>
<protein>
    <submittedName>
        <fullName evidence="2">Secreted protein</fullName>
    </submittedName>
</protein>
<reference evidence="2" key="1">
    <citation type="journal article" date="2012" name="PLoS ONE">
        <title>Gene sets for utilization of primary and secondary nutrition supplies in the distal gut of endangered iberian lynx.</title>
        <authorList>
            <person name="Alcaide M."/>
            <person name="Messina E."/>
            <person name="Richter M."/>
            <person name="Bargiela R."/>
            <person name="Peplies J."/>
            <person name="Huws S.A."/>
            <person name="Newbold C.J."/>
            <person name="Golyshin P.N."/>
            <person name="Simon M.A."/>
            <person name="Lopez G."/>
            <person name="Yakimov M.M."/>
            <person name="Ferrer M."/>
        </authorList>
    </citation>
    <scope>NUCLEOTIDE SEQUENCE</scope>
</reference>
<name>J9CA59_9ZZZZ</name>
<proteinExistence type="predicted"/>
<comment type="caution">
    <text evidence="2">The sequence shown here is derived from an EMBL/GenBank/DDBJ whole genome shotgun (WGS) entry which is preliminary data.</text>
</comment>
<organism evidence="2">
    <name type="scientific">gut metagenome</name>
    <dbReference type="NCBI Taxonomy" id="749906"/>
    <lineage>
        <taxon>unclassified sequences</taxon>
        <taxon>metagenomes</taxon>
        <taxon>organismal metagenomes</taxon>
    </lineage>
</organism>
<evidence type="ECO:0000256" key="1">
    <source>
        <dbReference type="SAM" id="MobiDB-lite"/>
    </source>
</evidence>
<sequence>MAARASLRLRLMRPCWSISITITISSSPTATTSSTRSTRFASSLEI</sequence>
<evidence type="ECO:0000313" key="2">
    <source>
        <dbReference type="EMBL" id="EJW96810.1"/>
    </source>
</evidence>